<gene>
    <name evidence="9" type="ORF">CONCODRAFT_5428</name>
</gene>
<dbReference type="PANTHER" id="PTHR11361:SF21">
    <property type="entry name" value="MUTS PROTEIN HOMOLOG 4"/>
    <property type="match status" value="1"/>
</dbReference>
<evidence type="ECO:0000259" key="8">
    <source>
        <dbReference type="SMART" id="SM00534"/>
    </source>
</evidence>
<dbReference type="GO" id="GO:0005634">
    <property type="term" value="C:nucleus"/>
    <property type="evidence" value="ECO:0007669"/>
    <property type="project" value="TreeGrafter"/>
</dbReference>
<feature type="domain" description="DNA mismatch repair protein MutS core" evidence="7">
    <location>
        <begin position="181"/>
        <end position="536"/>
    </location>
</feature>
<dbReference type="PANTHER" id="PTHR11361">
    <property type="entry name" value="DNA MISMATCH REPAIR PROTEIN MUTS FAMILY MEMBER"/>
    <property type="match status" value="1"/>
</dbReference>
<dbReference type="GO" id="GO:0030983">
    <property type="term" value="F:mismatched DNA binding"/>
    <property type="evidence" value="ECO:0007669"/>
    <property type="project" value="InterPro"/>
</dbReference>
<keyword evidence="6" id="KW-1133">Transmembrane helix</keyword>
<evidence type="ECO:0000256" key="5">
    <source>
        <dbReference type="ARBA" id="ARBA00023254"/>
    </source>
</evidence>
<dbReference type="InterPro" id="IPR011184">
    <property type="entry name" value="DNA_mismatch_repair_Msh2"/>
</dbReference>
<dbReference type="Proteomes" id="UP000070444">
    <property type="component" value="Unassembled WGS sequence"/>
</dbReference>
<dbReference type="GO" id="GO:0006298">
    <property type="term" value="P:mismatch repair"/>
    <property type="evidence" value="ECO:0007669"/>
    <property type="project" value="InterPro"/>
</dbReference>
<reference evidence="9 10" key="1">
    <citation type="journal article" date="2015" name="Genome Biol. Evol.">
        <title>Phylogenomic analyses indicate that early fungi evolved digesting cell walls of algal ancestors of land plants.</title>
        <authorList>
            <person name="Chang Y."/>
            <person name="Wang S."/>
            <person name="Sekimoto S."/>
            <person name="Aerts A.L."/>
            <person name="Choi C."/>
            <person name="Clum A."/>
            <person name="LaButti K.M."/>
            <person name="Lindquist E.A."/>
            <person name="Yee Ngan C."/>
            <person name="Ohm R.A."/>
            <person name="Salamov A.A."/>
            <person name="Grigoriev I.V."/>
            <person name="Spatafora J.W."/>
            <person name="Berbee M.L."/>
        </authorList>
    </citation>
    <scope>NUCLEOTIDE SEQUENCE [LARGE SCALE GENOMIC DNA]</scope>
    <source>
        <strain evidence="9 10">NRRL 28638</strain>
    </source>
</reference>
<keyword evidence="2" id="KW-0547">Nucleotide-binding</keyword>
<dbReference type="GO" id="GO:0007131">
    <property type="term" value="P:reciprocal meiotic recombination"/>
    <property type="evidence" value="ECO:0007669"/>
    <property type="project" value="TreeGrafter"/>
</dbReference>
<dbReference type="Pfam" id="PF05192">
    <property type="entry name" value="MutS_III"/>
    <property type="match status" value="1"/>
</dbReference>
<dbReference type="InterPro" id="IPR045076">
    <property type="entry name" value="MutS"/>
</dbReference>
<sequence length="667" mass="76133">MLYATMDEKMAGCYASLVVGHGLLPTIGLVVFDCESFEFKIYQYSDMASYLKTLQLIQSHEITQIFVPKSPNENKIPIVMEIIQYAFKNVNIFPFDRVYFNEERGVECIKQYGLLEDVQKLEPSFTSKYYGLSALAALFKYMELYVKTFFHQNSVHITYADPKDPYTCTSLELLRDIDSASLKHSLFYAINNTSTKMGANRLKFNISQPLIDKATIETRLSCIEEMLYNFDTIKIVKKQLETCPDIDFIIKHVNSQTFSIKQLKQSLKIVLISKNGVDLVDGLIENIGIFKNQLLKNIFEELLCVYNSKLGLFLKEYLNDDIDLNDISRSTSSIYIIKYGINGLLDVDMMVSFTIYAAQNSLVKPIFEESTIIKNSKQPVLLECSKSNCIPNDVYFSQNKNFSIITGRNMSGKTTYLKQIAHIYIIAQIGCYIPAESGKVKLVTQMLSLFCHNPNCYSNSSFQQELNRIQYILNNMEKDSLILIDEFGRNTSPEDSIGLLFAICEKLISSKNITFLSTHFIELSIYLMNHPNVNTLKFSSEGLKNMGLDRISWNHKISNGIEQMKNYGLAKQIGYRASFIDTASLISNEVKNHNKGHLVSEKMHKSHNKIAKYQHTSEHIISILKNEATKIEKIDQLNALRRGELTKIKKQRVVAEYGSLLLAKIVS</sequence>
<dbReference type="InterPro" id="IPR036678">
    <property type="entry name" value="MutS_con_dom_sf"/>
</dbReference>
<dbReference type="Gene3D" id="1.10.1420.10">
    <property type="match status" value="1"/>
</dbReference>
<keyword evidence="10" id="KW-1185">Reference proteome</keyword>
<dbReference type="OMA" id="NIMTERN"/>
<name>A0A137P9Y3_CONC2</name>
<keyword evidence="4" id="KW-0238">DNA-binding</keyword>
<evidence type="ECO:0000313" key="10">
    <source>
        <dbReference type="Proteomes" id="UP000070444"/>
    </source>
</evidence>
<accession>A0A137P9Y3</accession>
<evidence type="ECO:0000259" key="7">
    <source>
        <dbReference type="SMART" id="SM00533"/>
    </source>
</evidence>
<dbReference type="InterPro" id="IPR036187">
    <property type="entry name" value="DNA_mismatch_repair_MutS_sf"/>
</dbReference>
<evidence type="ECO:0000313" key="9">
    <source>
        <dbReference type="EMBL" id="KXN71810.1"/>
    </source>
</evidence>
<organism evidence="9 10">
    <name type="scientific">Conidiobolus coronatus (strain ATCC 28846 / CBS 209.66 / NRRL 28638)</name>
    <name type="common">Delacroixia coronata</name>
    <dbReference type="NCBI Taxonomy" id="796925"/>
    <lineage>
        <taxon>Eukaryota</taxon>
        <taxon>Fungi</taxon>
        <taxon>Fungi incertae sedis</taxon>
        <taxon>Zoopagomycota</taxon>
        <taxon>Entomophthoromycotina</taxon>
        <taxon>Entomophthoromycetes</taxon>
        <taxon>Entomophthorales</taxon>
        <taxon>Ancylistaceae</taxon>
        <taxon>Conidiobolus</taxon>
    </lineage>
</organism>
<dbReference type="PIRSF" id="PIRSF005813">
    <property type="entry name" value="MSH2"/>
    <property type="match status" value="1"/>
</dbReference>
<evidence type="ECO:0000256" key="3">
    <source>
        <dbReference type="ARBA" id="ARBA00022840"/>
    </source>
</evidence>
<dbReference type="Pfam" id="PF00488">
    <property type="entry name" value="MutS_V"/>
    <property type="match status" value="1"/>
</dbReference>
<dbReference type="EMBL" id="KQ964466">
    <property type="protein sequence ID" value="KXN71810.1"/>
    <property type="molecule type" value="Genomic_DNA"/>
</dbReference>
<evidence type="ECO:0000256" key="1">
    <source>
        <dbReference type="ARBA" id="ARBA00006271"/>
    </source>
</evidence>
<evidence type="ECO:0000256" key="6">
    <source>
        <dbReference type="SAM" id="Phobius"/>
    </source>
</evidence>
<feature type="domain" description="DNA mismatch repair proteins mutS family" evidence="8">
    <location>
        <begin position="400"/>
        <end position="588"/>
    </location>
</feature>
<dbReference type="SMART" id="SM00533">
    <property type="entry name" value="MUTSd"/>
    <property type="match status" value="1"/>
</dbReference>
<dbReference type="OrthoDB" id="276261at2759"/>
<dbReference type="GO" id="GO:0140664">
    <property type="term" value="F:ATP-dependent DNA damage sensor activity"/>
    <property type="evidence" value="ECO:0007669"/>
    <property type="project" value="InterPro"/>
</dbReference>
<dbReference type="GO" id="GO:0005524">
    <property type="term" value="F:ATP binding"/>
    <property type="evidence" value="ECO:0007669"/>
    <property type="project" value="UniProtKB-KW"/>
</dbReference>
<dbReference type="InterPro" id="IPR027417">
    <property type="entry name" value="P-loop_NTPase"/>
</dbReference>
<evidence type="ECO:0000256" key="2">
    <source>
        <dbReference type="ARBA" id="ARBA00022741"/>
    </source>
</evidence>
<dbReference type="AlphaFoldDB" id="A0A137P9Y3"/>
<comment type="similarity">
    <text evidence="1">Belongs to the DNA mismatch repair MutS family.</text>
</comment>
<dbReference type="GO" id="GO:0016787">
    <property type="term" value="F:hydrolase activity"/>
    <property type="evidence" value="ECO:0007669"/>
    <property type="project" value="UniProtKB-KW"/>
</dbReference>
<keyword evidence="5" id="KW-0469">Meiosis</keyword>
<protein>
    <submittedName>
        <fullName evidence="9">p-loop containing nucleoside triphosphate hydrolase protein</fullName>
    </submittedName>
</protein>
<keyword evidence="9" id="KW-0378">Hydrolase</keyword>
<feature type="transmembrane region" description="Helical" evidence="6">
    <location>
        <begin position="12"/>
        <end position="32"/>
    </location>
</feature>
<dbReference type="SMART" id="SM00534">
    <property type="entry name" value="MUTSac"/>
    <property type="match status" value="1"/>
</dbReference>
<dbReference type="InterPro" id="IPR007696">
    <property type="entry name" value="DNA_mismatch_repair_MutS_core"/>
</dbReference>
<keyword evidence="6" id="KW-0812">Transmembrane</keyword>
<dbReference type="InterPro" id="IPR000432">
    <property type="entry name" value="DNA_mismatch_repair_MutS_C"/>
</dbReference>
<dbReference type="SUPFAM" id="SSF52540">
    <property type="entry name" value="P-loop containing nucleoside triphosphate hydrolases"/>
    <property type="match status" value="1"/>
</dbReference>
<keyword evidence="3" id="KW-0067">ATP-binding</keyword>
<evidence type="ECO:0000256" key="4">
    <source>
        <dbReference type="ARBA" id="ARBA00023125"/>
    </source>
</evidence>
<dbReference type="SUPFAM" id="SSF48334">
    <property type="entry name" value="DNA repair protein MutS, domain III"/>
    <property type="match status" value="1"/>
</dbReference>
<dbReference type="Gene3D" id="3.30.420.110">
    <property type="entry name" value="MutS, connector domain"/>
    <property type="match status" value="1"/>
</dbReference>
<keyword evidence="6" id="KW-0472">Membrane</keyword>
<dbReference type="STRING" id="796925.A0A137P9Y3"/>
<dbReference type="Gene3D" id="3.40.50.300">
    <property type="entry name" value="P-loop containing nucleotide triphosphate hydrolases"/>
    <property type="match status" value="1"/>
</dbReference>
<proteinExistence type="inferred from homology"/>